<evidence type="ECO:0000313" key="1">
    <source>
        <dbReference type="EMBL" id="JAH39547.1"/>
    </source>
</evidence>
<reference evidence="1" key="2">
    <citation type="journal article" date="2015" name="Fish Shellfish Immunol.">
        <title>Early steps in the European eel (Anguilla anguilla)-Vibrio vulnificus interaction in the gills: Role of the RtxA13 toxin.</title>
        <authorList>
            <person name="Callol A."/>
            <person name="Pajuelo D."/>
            <person name="Ebbesson L."/>
            <person name="Teles M."/>
            <person name="MacKenzie S."/>
            <person name="Amaro C."/>
        </authorList>
    </citation>
    <scope>NUCLEOTIDE SEQUENCE</scope>
</reference>
<accession>A0A0E9SE71</accession>
<reference evidence="1" key="1">
    <citation type="submission" date="2014-11" db="EMBL/GenBank/DDBJ databases">
        <authorList>
            <person name="Amaro Gonzalez C."/>
        </authorList>
    </citation>
    <scope>NUCLEOTIDE SEQUENCE</scope>
</reference>
<organism evidence="1">
    <name type="scientific">Anguilla anguilla</name>
    <name type="common">European freshwater eel</name>
    <name type="synonym">Muraena anguilla</name>
    <dbReference type="NCBI Taxonomy" id="7936"/>
    <lineage>
        <taxon>Eukaryota</taxon>
        <taxon>Metazoa</taxon>
        <taxon>Chordata</taxon>
        <taxon>Craniata</taxon>
        <taxon>Vertebrata</taxon>
        <taxon>Euteleostomi</taxon>
        <taxon>Actinopterygii</taxon>
        <taxon>Neopterygii</taxon>
        <taxon>Teleostei</taxon>
        <taxon>Anguilliformes</taxon>
        <taxon>Anguillidae</taxon>
        <taxon>Anguilla</taxon>
    </lineage>
</organism>
<name>A0A0E9SE71_ANGAN</name>
<protein>
    <submittedName>
        <fullName evidence="1">Uncharacterized protein</fullName>
    </submittedName>
</protein>
<sequence>MFRSVKFRGEIVSGEVTKLTKK</sequence>
<dbReference type="AlphaFoldDB" id="A0A0E9SE71"/>
<dbReference type="EMBL" id="GBXM01069030">
    <property type="protein sequence ID" value="JAH39547.1"/>
    <property type="molecule type" value="Transcribed_RNA"/>
</dbReference>
<proteinExistence type="predicted"/>